<comment type="function">
    <text evidence="9">Catalyzes two reactions in de novo purine nucleotide biosynthesis. Catalyzes the breakdown of 5-aminoimidazole- (N-succinylocarboxamide) ribotide (SAICAR or 2-[5-amino-1-(5-phospho-beta-D-ribosyl)imidazole-4-carboxamido]succinate) to 5-aminoimidazole-4-carboxamide ribotide (AICAR or 5-amino-1-(5-phospho-beta-D-ribosyl)imidazole-4-carboxamide) and fumarate, and of adenylosuccinate (ADS or N(6)-(1,2-dicarboxyethyl)-AMP) to adenosine monophosphate (AMP) and fumarate.</text>
</comment>
<dbReference type="UniPathway" id="UPA00075">
    <property type="reaction ID" value="UER00336"/>
</dbReference>
<evidence type="ECO:0000256" key="7">
    <source>
        <dbReference type="ARBA" id="ARBA00023239"/>
    </source>
</evidence>
<dbReference type="PANTHER" id="PTHR43411">
    <property type="entry name" value="ADENYLOSUCCINATE LYASE"/>
    <property type="match status" value="1"/>
</dbReference>
<dbReference type="InterPro" id="IPR024083">
    <property type="entry name" value="Fumarase/histidase_N"/>
</dbReference>
<dbReference type="InterPro" id="IPR000362">
    <property type="entry name" value="Fumarate_lyase_fam"/>
</dbReference>
<dbReference type="InterPro" id="IPR022761">
    <property type="entry name" value="Fumarate_lyase_N"/>
</dbReference>
<evidence type="ECO:0000256" key="9">
    <source>
        <dbReference type="ARBA" id="ARBA00025012"/>
    </source>
</evidence>
<dbReference type="EMBL" id="LNZC01000031">
    <property type="protein sequence ID" value="KTD75924.1"/>
    <property type="molecule type" value="Genomic_DNA"/>
</dbReference>
<dbReference type="NCBIfam" id="NF006764">
    <property type="entry name" value="PRK09285.1"/>
    <property type="match status" value="1"/>
</dbReference>
<dbReference type="InterPro" id="IPR004769">
    <property type="entry name" value="Pur_lyase"/>
</dbReference>
<dbReference type="Gene3D" id="1.10.40.30">
    <property type="entry name" value="Fumarase/aspartase (C-terminal domain)"/>
    <property type="match status" value="1"/>
</dbReference>
<dbReference type="PROSITE" id="PS00163">
    <property type="entry name" value="FUMARATE_LYASES"/>
    <property type="match status" value="1"/>
</dbReference>
<dbReference type="GO" id="GO:0044208">
    <property type="term" value="P:'de novo' AMP biosynthetic process"/>
    <property type="evidence" value="ECO:0007669"/>
    <property type="project" value="UniProtKB-UniPathway"/>
</dbReference>
<dbReference type="InterPro" id="IPR008948">
    <property type="entry name" value="L-Aspartase-like"/>
</dbReference>
<organism evidence="16 17">
    <name type="scientific">Legionella worsleiensis</name>
    <dbReference type="NCBI Taxonomy" id="45076"/>
    <lineage>
        <taxon>Bacteria</taxon>
        <taxon>Pseudomonadati</taxon>
        <taxon>Pseudomonadota</taxon>
        <taxon>Gammaproteobacteria</taxon>
        <taxon>Legionellales</taxon>
        <taxon>Legionellaceae</taxon>
        <taxon>Legionella</taxon>
    </lineage>
</organism>
<dbReference type="GO" id="GO:0006189">
    <property type="term" value="P:'de novo' IMP biosynthetic process"/>
    <property type="evidence" value="ECO:0007669"/>
    <property type="project" value="UniProtKB-UniPathway"/>
</dbReference>
<evidence type="ECO:0000256" key="3">
    <source>
        <dbReference type="ARBA" id="ARBA00008273"/>
    </source>
</evidence>
<dbReference type="EC" id="4.3.2.2" evidence="4 12"/>
<keyword evidence="17" id="KW-1185">Reference proteome</keyword>
<dbReference type="PANTHER" id="PTHR43411:SF1">
    <property type="entry name" value="ADENYLOSUCCINATE LYASE"/>
    <property type="match status" value="1"/>
</dbReference>
<protein>
    <recommendedName>
        <fullName evidence="5 12">Adenylosuccinate lyase</fullName>
        <shortName evidence="13">ASL</shortName>
        <ecNumber evidence="4 12">4.3.2.2</ecNumber>
    </recommendedName>
    <alternativeName>
        <fullName evidence="10 13">Adenylosuccinase</fullName>
    </alternativeName>
</protein>
<dbReference type="Pfam" id="PF00206">
    <property type="entry name" value="Lyase_1"/>
    <property type="match status" value="1"/>
</dbReference>
<dbReference type="GO" id="GO:0070626">
    <property type="term" value="F:(S)-2-(5-amino-1-(5-phospho-D-ribosyl)imidazole-4-carboxamido) succinate lyase (fumarate-forming) activity"/>
    <property type="evidence" value="ECO:0007669"/>
    <property type="project" value="RHEA"/>
</dbReference>
<evidence type="ECO:0000256" key="12">
    <source>
        <dbReference type="NCBIfam" id="TIGR00928"/>
    </source>
</evidence>
<accession>A0A0W1A3N7</accession>
<dbReference type="AlphaFoldDB" id="A0A0W1A3N7"/>
<dbReference type="Gene3D" id="1.20.200.10">
    <property type="entry name" value="Fumarase/aspartase (Central domain)"/>
    <property type="match status" value="1"/>
</dbReference>
<comment type="pathway">
    <text evidence="1 13">Purine metabolism; IMP biosynthesis via de novo pathway; 5-amino-1-(5-phospho-D-ribosyl)imidazole-4-carboxamide from 5-amino-1-(5-phospho-D-ribosyl)imidazole-4-carboxylate: step 2/2.</text>
</comment>
<dbReference type="SUPFAM" id="SSF48557">
    <property type="entry name" value="L-aspartase-like"/>
    <property type="match status" value="1"/>
</dbReference>
<evidence type="ECO:0000256" key="6">
    <source>
        <dbReference type="ARBA" id="ARBA00022755"/>
    </source>
</evidence>
<evidence type="ECO:0000256" key="11">
    <source>
        <dbReference type="ARBA" id="ARBA00049115"/>
    </source>
</evidence>
<dbReference type="RefSeq" id="WP_058494238.1">
    <property type="nucleotide sequence ID" value="NZ_CBCRUR010000020.1"/>
</dbReference>
<dbReference type="InterPro" id="IPR020557">
    <property type="entry name" value="Fumarate_lyase_CS"/>
</dbReference>
<dbReference type="InterPro" id="IPR047136">
    <property type="entry name" value="PurB_bact"/>
</dbReference>
<evidence type="ECO:0000256" key="10">
    <source>
        <dbReference type="ARBA" id="ARBA00030717"/>
    </source>
</evidence>
<evidence type="ECO:0000256" key="2">
    <source>
        <dbReference type="ARBA" id="ARBA00004734"/>
    </source>
</evidence>
<dbReference type="Pfam" id="PF08328">
    <property type="entry name" value="ASL_C"/>
    <property type="match status" value="1"/>
</dbReference>
<comment type="catalytic activity">
    <reaction evidence="11">
        <text>N(6)-(1,2-dicarboxyethyl)-AMP = fumarate + AMP</text>
        <dbReference type="Rhea" id="RHEA:16853"/>
        <dbReference type="ChEBI" id="CHEBI:29806"/>
        <dbReference type="ChEBI" id="CHEBI:57567"/>
        <dbReference type="ChEBI" id="CHEBI:456215"/>
        <dbReference type="EC" id="4.3.2.2"/>
    </reaction>
    <physiologicalReaction direction="left-to-right" evidence="11">
        <dbReference type="Rhea" id="RHEA:16854"/>
    </physiologicalReaction>
</comment>
<keyword evidence="6 13" id="KW-0658">Purine biosynthesis</keyword>
<dbReference type="OrthoDB" id="9768878at2"/>
<dbReference type="NCBIfam" id="TIGR00928">
    <property type="entry name" value="purB"/>
    <property type="match status" value="1"/>
</dbReference>
<evidence type="ECO:0000259" key="14">
    <source>
        <dbReference type="Pfam" id="PF00206"/>
    </source>
</evidence>
<name>A0A0W1A3N7_9GAMM</name>
<keyword evidence="7 13" id="KW-0456">Lyase</keyword>
<reference evidence="16 17" key="1">
    <citation type="submission" date="2015-11" db="EMBL/GenBank/DDBJ databases">
        <title>Genomic analysis of 38 Legionella species identifies large and diverse effector repertoires.</title>
        <authorList>
            <person name="Burstein D."/>
            <person name="Amaro F."/>
            <person name="Zusman T."/>
            <person name="Lifshitz Z."/>
            <person name="Cohen O."/>
            <person name="Gilbert J.A."/>
            <person name="Pupko T."/>
            <person name="Shuman H.A."/>
            <person name="Segal G."/>
        </authorList>
    </citation>
    <scope>NUCLEOTIDE SEQUENCE [LARGE SCALE GENOMIC DNA]</scope>
    <source>
        <strain evidence="16 17">ATCC 49508</strain>
    </source>
</reference>
<evidence type="ECO:0000259" key="15">
    <source>
        <dbReference type="Pfam" id="PF08328"/>
    </source>
</evidence>
<dbReference type="PRINTS" id="PR00149">
    <property type="entry name" value="FUMRATELYASE"/>
</dbReference>
<dbReference type="InterPro" id="IPR013539">
    <property type="entry name" value="PurB_C"/>
</dbReference>
<evidence type="ECO:0000256" key="13">
    <source>
        <dbReference type="RuleBase" id="RU361172"/>
    </source>
</evidence>
<evidence type="ECO:0000256" key="5">
    <source>
        <dbReference type="ARBA" id="ARBA00017058"/>
    </source>
</evidence>
<comment type="caution">
    <text evidence="16">The sequence shown here is derived from an EMBL/GenBank/DDBJ whole genome shotgun (WGS) entry which is preliminary data.</text>
</comment>
<dbReference type="Proteomes" id="UP000054662">
    <property type="component" value="Unassembled WGS sequence"/>
</dbReference>
<evidence type="ECO:0000256" key="8">
    <source>
        <dbReference type="ARBA" id="ARBA00024477"/>
    </source>
</evidence>
<evidence type="ECO:0000313" key="16">
    <source>
        <dbReference type="EMBL" id="KTD75924.1"/>
    </source>
</evidence>
<comment type="catalytic activity">
    <reaction evidence="8">
        <text>(2S)-2-[5-amino-1-(5-phospho-beta-D-ribosyl)imidazole-4-carboxamido]succinate = 5-amino-1-(5-phospho-beta-D-ribosyl)imidazole-4-carboxamide + fumarate</text>
        <dbReference type="Rhea" id="RHEA:23920"/>
        <dbReference type="ChEBI" id="CHEBI:29806"/>
        <dbReference type="ChEBI" id="CHEBI:58443"/>
        <dbReference type="ChEBI" id="CHEBI:58475"/>
        <dbReference type="EC" id="4.3.2.2"/>
    </reaction>
    <physiologicalReaction direction="left-to-right" evidence="8">
        <dbReference type="Rhea" id="RHEA:23921"/>
    </physiologicalReaction>
</comment>
<gene>
    <name evidence="16" type="primary">purB</name>
    <name evidence="16" type="ORF">Lwor_2490</name>
</gene>
<evidence type="ECO:0000313" key="17">
    <source>
        <dbReference type="Proteomes" id="UP000054662"/>
    </source>
</evidence>
<proteinExistence type="inferred from homology"/>
<feature type="domain" description="Fumarate lyase N-terminal" evidence="14">
    <location>
        <begin position="15"/>
        <end position="313"/>
    </location>
</feature>
<evidence type="ECO:0000256" key="4">
    <source>
        <dbReference type="ARBA" id="ARBA00012339"/>
    </source>
</evidence>
<dbReference type="FunFam" id="1.20.200.10:FF:000004">
    <property type="entry name" value="Adenylosuccinate lyase"/>
    <property type="match status" value="1"/>
</dbReference>
<dbReference type="STRING" id="45076.Lwor_2490"/>
<feature type="domain" description="Adenylosuccinate lyase PurB C-terminal" evidence="15">
    <location>
        <begin position="331"/>
        <end position="445"/>
    </location>
</feature>
<dbReference type="UniPathway" id="UPA00074">
    <property type="reaction ID" value="UER00132"/>
</dbReference>
<dbReference type="GO" id="GO:0005829">
    <property type="term" value="C:cytosol"/>
    <property type="evidence" value="ECO:0007669"/>
    <property type="project" value="TreeGrafter"/>
</dbReference>
<comment type="pathway">
    <text evidence="2 13">Purine metabolism; AMP biosynthesis via de novo pathway; AMP from IMP: step 2/2.</text>
</comment>
<dbReference type="GO" id="GO:0004018">
    <property type="term" value="F:N6-(1,2-dicarboxyethyl)AMP AMP-lyase (fumarate-forming) activity"/>
    <property type="evidence" value="ECO:0007669"/>
    <property type="project" value="UniProtKB-UniRule"/>
</dbReference>
<dbReference type="CDD" id="cd01598">
    <property type="entry name" value="PurB"/>
    <property type="match status" value="1"/>
</dbReference>
<dbReference type="PATRIC" id="fig|45076.6.peg.2735"/>
<evidence type="ECO:0000256" key="1">
    <source>
        <dbReference type="ARBA" id="ARBA00004706"/>
    </source>
</evidence>
<sequence length="456" mass="50977">MTLSALNAISPIDGRYINKTRALSPYFSEFALNYYRLMVEIRWLESLAANETIPEVPALSADSKAFLSALIDNFDESEAAKIKEFEKQTNHDVKAIEYYLKDKFQNHEQLKSTVGFIHFACTSEDINNLAYALMVKQAIAQVIQPTLAEIMGSITLLGKQHGDVAMLSRTHGQPATPTTMGKELVNFVARLKRPQQQLAEVLIPGKFNGAVGNYNAHIIAYPEVDWRKHCANFVTSFGLSFNPYTTQIEPHDGIAEVSQIMVRINNILLDYTQDIWSYISLGYFKQKTVAAEVGSSTMPHKVNPIDFENAEGNLGVANALFIHFANKLTQSRLQRDLSDSTVLRNLGVAFSYSLIAYYSITKGNDKLQINKTALLEDLNSNWEVLAEAVQTVMRRYNVPDAYEQLKALTRGQGVDAESLNHFIQNLSIPDEAKKQLSCLTPETYTGLATQLVKAFS</sequence>
<comment type="similarity">
    <text evidence="3 13">Belongs to the lyase 1 family. Adenylosuccinate lyase subfamily.</text>
</comment>
<dbReference type="Gene3D" id="1.10.275.10">
    <property type="entry name" value="Fumarase/aspartase (N-terminal domain)"/>
    <property type="match status" value="1"/>
</dbReference>